<keyword evidence="2 11" id="KW-0813">Transport</keyword>
<evidence type="ECO:0000259" key="14">
    <source>
        <dbReference type="Pfam" id="PF07715"/>
    </source>
</evidence>
<dbReference type="InterPro" id="IPR012910">
    <property type="entry name" value="Plug_dom"/>
</dbReference>
<organism evidence="15 16">
    <name type="scientific">Kineobactrum salinum</name>
    <dbReference type="NCBI Taxonomy" id="2708301"/>
    <lineage>
        <taxon>Bacteria</taxon>
        <taxon>Pseudomonadati</taxon>
        <taxon>Pseudomonadota</taxon>
        <taxon>Gammaproteobacteria</taxon>
        <taxon>Cellvibrionales</taxon>
        <taxon>Halieaceae</taxon>
        <taxon>Kineobactrum</taxon>
    </lineage>
</organism>
<dbReference type="GO" id="GO:0009279">
    <property type="term" value="C:cell outer membrane"/>
    <property type="evidence" value="ECO:0007669"/>
    <property type="project" value="UniProtKB-SubCell"/>
</dbReference>
<comment type="subcellular location">
    <subcellularLocation>
        <location evidence="1 11">Cell outer membrane</location>
        <topology evidence="1 11">Multi-pass membrane protein</topology>
    </subcellularLocation>
</comment>
<dbReference type="EMBL" id="CP048711">
    <property type="protein sequence ID" value="QIB67595.1"/>
    <property type="molecule type" value="Genomic_DNA"/>
</dbReference>
<dbReference type="PROSITE" id="PS52016">
    <property type="entry name" value="TONB_DEPENDENT_REC_3"/>
    <property type="match status" value="1"/>
</dbReference>
<dbReference type="GO" id="GO:0006826">
    <property type="term" value="P:iron ion transport"/>
    <property type="evidence" value="ECO:0007669"/>
    <property type="project" value="UniProtKB-KW"/>
</dbReference>
<keyword evidence="9 11" id="KW-0472">Membrane</keyword>
<keyword evidence="16" id="KW-1185">Reference proteome</keyword>
<dbReference type="Proteomes" id="UP000477680">
    <property type="component" value="Chromosome"/>
</dbReference>
<evidence type="ECO:0000313" key="16">
    <source>
        <dbReference type="Proteomes" id="UP000477680"/>
    </source>
</evidence>
<dbReference type="Pfam" id="PF07715">
    <property type="entry name" value="Plug"/>
    <property type="match status" value="1"/>
</dbReference>
<reference evidence="15 16" key="1">
    <citation type="submission" date="2020-02" db="EMBL/GenBank/DDBJ databases">
        <title>Genome sequencing for Kineobactrum sp. M2.</title>
        <authorList>
            <person name="Park S.-J."/>
        </authorList>
    </citation>
    <scope>NUCLEOTIDE SEQUENCE [LARGE SCALE GENOMIC DNA]</scope>
    <source>
        <strain evidence="15 16">M2</strain>
    </source>
</reference>
<dbReference type="PANTHER" id="PTHR32552">
    <property type="entry name" value="FERRICHROME IRON RECEPTOR-RELATED"/>
    <property type="match status" value="1"/>
</dbReference>
<evidence type="ECO:0000256" key="10">
    <source>
        <dbReference type="ARBA" id="ARBA00023237"/>
    </source>
</evidence>
<evidence type="ECO:0000256" key="8">
    <source>
        <dbReference type="ARBA" id="ARBA00023077"/>
    </source>
</evidence>
<gene>
    <name evidence="15" type="ORF">G3T16_08225</name>
</gene>
<evidence type="ECO:0000256" key="11">
    <source>
        <dbReference type="PROSITE-ProRule" id="PRU01360"/>
    </source>
</evidence>
<keyword evidence="8 12" id="KW-0798">TonB box</keyword>
<dbReference type="InterPro" id="IPR039426">
    <property type="entry name" value="TonB-dep_rcpt-like"/>
</dbReference>
<keyword evidence="3 11" id="KW-1134">Transmembrane beta strand</keyword>
<name>A0A6C0UA34_9GAMM</name>
<comment type="similarity">
    <text evidence="11 12">Belongs to the TonB-dependent receptor family.</text>
</comment>
<evidence type="ECO:0000256" key="1">
    <source>
        <dbReference type="ARBA" id="ARBA00004571"/>
    </source>
</evidence>
<evidence type="ECO:0000256" key="5">
    <source>
        <dbReference type="ARBA" id="ARBA00022692"/>
    </source>
</evidence>
<keyword evidence="4" id="KW-0410">Iron transport</keyword>
<dbReference type="CDD" id="cd01347">
    <property type="entry name" value="ligand_gated_channel"/>
    <property type="match status" value="1"/>
</dbReference>
<proteinExistence type="inferred from homology"/>
<keyword evidence="15" id="KW-0675">Receptor</keyword>
<evidence type="ECO:0000313" key="15">
    <source>
        <dbReference type="EMBL" id="QIB67595.1"/>
    </source>
</evidence>
<dbReference type="Pfam" id="PF00593">
    <property type="entry name" value="TonB_dep_Rec_b-barrel"/>
    <property type="match status" value="1"/>
</dbReference>
<feature type="domain" description="TonB-dependent receptor-like beta-barrel" evidence="13">
    <location>
        <begin position="233"/>
        <end position="654"/>
    </location>
</feature>
<sequence length="692" mass="76063">MATSLCGGLGTAASTALAQSEGTMLEEIVVTAQKRSESLADVPIQVNAFTAQAIEDAGITSTEDVISQVPNVTFDRGNSYRSAFITMRGLTQINNADPPIAFIVDGVQQTNQETIGVNLFDLEQVEVLRGPQGTLYGRNAVGGAINVVTRAPGNEFEGYLRGSYAEGDSYSMTAAVAGPIVENKALFRLTANYKSYDGLIENSFNGDEADFIDDDYSVRGRVLLMPTEALTVDLRAEFSDYRGGSNYYSAVFSGDPNDFVDPQSNLTGFTDGETRDYTAKLDYDLGFATFTSITGYTDFEQFNRADLDFRNPVDSPGGFQGLGIQVGQGQDLGFETLNQEFRLVSNGDQRFRWLLGANYLQTDKELLTRGFIDLDGSYGQIDNPALLIANQAETNDNEAWGVFAQFDYDLSDTLTLTAGARYDEDSRDQTNLGSGGTRDQTFDHLQPKVTLTWQPQDERLYYATYSTGFRSGGFNAPNVNVTQFEQETLENFEIGFKSQFLDNRLNLSGAAFLTEVEDYQFFYVEAATASQVIDTIDKVRIQGLELELQAALGGGFDASLALGLTDSDIRESLFPEDEGNHTPRTMPVSATGALQYGTELGDGMDGFARLEWHYYGKKYWAADNDAVQDPYHIVNARAGVRFDNLELFLFGRNLLDEEYYGEFFQPKYSGLDVAIGYLGAPRVVGVEAKLGF</sequence>
<evidence type="ECO:0000256" key="2">
    <source>
        <dbReference type="ARBA" id="ARBA00022448"/>
    </source>
</evidence>
<accession>A0A6C0UA34</accession>
<feature type="domain" description="TonB-dependent receptor plug" evidence="14">
    <location>
        <begin position="39"/>
        <end position="144"/>
    </location>
</feature>
<dbReference type="KEGG" id="kim:G3T16_08225"/>
<evidence type="ECO:0000256" key="3">
    <source>
        <dbReference type="ARBA" id="ARBA00022452"/>
    </source>
</evidence>
<dbReference type="SUPFAM" id="SSF56935">
    <property type="entry name" value="Porins"/>
    <property type="match status" value="1"/>
</dbReference>
<keyword evidence="5 11" id="KW-0812">Transmembrane</keyword>
<dbReference type="InterPro" id="IPR000531">
    <property type="entry name" value="Beta-barrel_TonB"/>
</dbReference>
<dbReference type="InterPro" id="IPR036942">
    <property type="entry name" value="Beta-barrel_TonB_sf"/>
</dbReference>
<protein>
    <submittedName>
        <fullName evidence="15">TonB-dependent receptor</fullName>
    </submittedName>
</protein>
<evidence type="ECO:0000256" key="9">
    <source>
        <dbReference type="ARBA" id="ARBA00023136"/>
    </source>
</evidence>
<evidence type="ECO:0000256" key="12">
    <source>
        <dbReference type="RuleBase" id="RU003357"/>
    </source>
</evidence>
<keyword evidence="10 11" id="KW-0998">Cell outer membrane</keyword>
<keyword evidence="6" id="KW-0408">Iron</keyword>
<dbReference type="AlphaFoldDB" id="A0A6C0UA34"/>
<evidence type="ECO:0000259" key="13">
    <source>
        <dbReference type="Pfam" id="PF00593"/>
    </source>
</evidence>
<dbReference type="PANTHER" id="PTHR32552:SF81">
    <property type="entry name" value="TONB-DEPENDENT OUTER MEMBRANE RECEPTOR"/>
    <property type="match status" value="1"/>
</dbReference>
<keyword evidence="7" id="KW-0406">Ion transport</keyword>
<evidence type="ECO:0000256" key="7">
    <source>
        <dbReference type="ARBA" id="ARBA00023065"/>
    </source>
</evidence>
<evidence type="ECO:0000256" key="4">
    <source>
        <dbReference type="ARBA" id="ARBA00022496"/>
    </source>
</evidence>
<evidence type="ECO:0000256" key="6">
    <source>
        <dbReference type="ARBA" id="ARBA00023004"/>
    </source>
</evidence>
<dbReference type="Gene3D" id="2.40.170.20">
    <property type="entry name" value="TonB-dependent receptor, beta-barrel domain"/>
    <property type="match status" value="1"/>
</dbReference>